<sequence length="388" mass="39828">MRVAVVSGGDPGHVVPAIALCLRFLEAGDTPVLLTGDRWVSAAAREGITASRVNGLTLADLRGCEDLGSALHSQAAALASALVPQLAALSPDLVVCDVLALGASMAAELLGVPWAQLSPHPLYEPSRWLPPMGSGLAPGTGVRGKLRDAVLRALTARSIRQGDRQRALVRRQIGLSPRGSGPAVRLIATLPALEVPRPDWPANAHVVGPLLWEASEELMTPPPGDAPLVVIAPSTAWTGATGMASQTLEALRDLGVRAVVSTFAPPPDELPSWARSGPGRQDELLRESSVLVCGGGHGMLVKALRAGVPVVVVPGGGDQWEMANRVARQGSGVIVRPSTVDSLRAAVAQVLGDPRFAAAAALAASLDGVRDPVELCRAAALCGSGGSC</sequence>
<dbReference type="GO" id="GO:0016757">
    <property type="term" value="F:glycosyltransferase activity"/>
    <property type="evidence" value="ECO:0007669"/>
    <property type="project" value="UniProtKB-ARBA"/>
</dbReference>
<dbReference type="InterPro" id="IPR050426">
    <property type="entry name" value="Glycosyltransferase_28"/>
</dbReference>
<keyword evidence="2" id="KW-0808">Transferase</keyword>
<evidence type="ECO:0000259" key="1">
    <source>
        <dbReference type="Pfam" id="PF06722"/>
    </source>
</evidence>
<keyword evidence="3" id="KW-1185">Reference proteome</keyword>
<dbReference type="SUPFAM" id="SSF53756">
    <property type="entry name" value="UDP-Glycosyltransferase/glycogen phosphorylase"/>
    <property type="match status" value="1"/>
</dbReference>
<dbReference type="OrthoDB" id="5241459at2"/>
<feature type="domain" description="Erythromycin biosynthesis protein CIII-like C-terminal" evidence="1">
    <location>
        <begin position="283"/>
        <end position="361"/>
    </location>
</feature>
<comment type="caution">
    <text evidence="2">The sequence shown here is derived from an EMBL/GenBank/DDBJ whole genome shotgun (WGS) entry which is preliminary data.</text>
</comment>
<dbReference type="STRING" id="68170.GCA_000974445_05032"/>
<dbReference type="PANTHER" id="PTHR48050">
    <property type="entry name" value="STEROL 3-BETA-GLUCOSYLTRANSFERASE"/>
    <property type="match status" value="1"/>
</dbReference>
<dbReference type="PANTHER" id="PTHR48050:SF13">
    <property type="entry name" value="STEROL 3-BETA-GLUCOSYLTRANSFERASE UGT80A2"/>
    <property type="match status" value="1"/>
</dbReference>
<accession>A0A0F0GL21</accession>
<dbReference type="Proteomes" id="UP000033393">
    <property type="component" value="Unassembled WGS sequence"/>
</dbReference>
<name>A0A0F0GL21_LENAE</name>
<dbReference type="AlphaFoldDB" id="A0A0F0GL21"/>
<dbReference type="PATRIC" id="fig|68170.10.peg.8772"/>
<organism evidence="2 3">
    <name type="scientific">Lentzea aerocolonigenes</name>
    <name type="common">Lechevalieria aerocolonigenes</name>
    <name type="synonym">Saccharothrix aerocolonigenes</name>
    <dbReference type="NCBI Taxonomy" id="68170"/>
    <lineage>
        <taxon>Bacteria</taxon>
        <taxon>Bacillati</taxon>
        <taxon>Actinomycetota</taxon>
        <taxon>Actinomycetes</taxon>
        <taxon>Pseudonocardiales</taxon>
        <taxon>Pseudonocardiaceae</taxon>
        <taxon>Lentzea</taxon>
    </lineage>
</organism>
<dbReference type="Gene3D" id="3.40.50.2000">
    <property type="entry name" value="Glycogen Phosphorylase B"/>
    <property type="match status" value="2"/>
</dbReference>
<evidence type="ECO:0000313" key="3">
    <source>
        <dbReference type="Proteomes" id="UP000033393"/>
    </source>
</evidence>
<dbReference type="RefSeq" id="WP_045315807.1">
    <property type="nucleotide sequence ID" value="NZ_JYJG01000299.1"/>
</dbReference>
<evidence type="ECO:0000313" key="2">
    <source>
        <dbReference type="EMBL" id="KJK43266.1"/>
    </source>
</evidence>
<dbReference type="InterPro" id="IPR010610">
    <property type="entry name" value="EryCIII-like_C"/>
</dbReference>
<gene>
    <name evidence="2" type="ORF">UK23_33885</name>
</gene>
<reference evidence="2 3" key="1">
    <citation type="submission" date="2015-02" db="EMBL/GenBank/DDBJ databases">
        <authorList>
            <person name="Ju K.-S."/>
            <person name="Doroghazi J.R."/>
            <person name="Metcalf W."/>
        </authorList>
    </citation>
    <scope>NUCLEOTIDE SEQUENCE [LARGE SCALE GENOMIC DNA]</scope>
    <source>
        <strain evidence="2 3">NRRL B-16140</strain>
    </source>
</reference>
<dbReference type="EMBL" id="JYJG01000299">
    <property type="protein sequence ID" value="KJK43266.1"/>
    <property type="molecule type" value="Genomic_DNA"/>
</dbReference>
<protein>
    <submittedName>
        <fullName evidence="2">Glycosyl transferase</fullName>
    </submittedName>
</protein>
<dbReference type="Pfam" id="PF06722">
    <property type="entry name" value="EryCIII-like_C"/>
    <property type="match status" value="1"/>
</dbReference>
<proteinExistence type="predicted"/>